<evidence type="ECO:0000256" key="2">
    <source>
        <dbReference type="SAM" id="Phobius"/>
    </source>
</evidence>
<feature type="region of interest" description="Disordered" evidence="1">
    <location>
        <begin position="185"/>
        <end position="212"/>
    </location>
</feature>
<dbReference type="RefSeq" id="XP_047843613.1">
    <property type="nucleotide sequence ID" value="XM_047987627.1"/>
</dbReference>
<feature type="transmembrane region" description="Helical" evidence="2">
    <location>
        <begin position="7"/>
        <end position="28"/>
    </location>
</feature>
<accession>A0A9Q8VCT2</accession>
<feature type="transmembrane region" description="Helical" evidence="2">
    <location>
        <begin position="48"/>
        <end position="70"/>
    </location>
</feature>
<name>A0A9Q8VCT2_9HYPO</name>
<feature type="region of interest" description="Disordered" evidence="1">
    <location>
        <begin position="147"/>
        <end position="170"/>
    </location>
</feature>
<evidence type="ECO:0000256" key="1">
    <source>
        <dbReference type="SAM" id="MobiDB-lite"/>
    </source>
</evidence>
<dbReference type="KEGG" id="ptkz:JDV02_006250"/>
<sequence>MRVQSKLYLFNSCGMLSMYIIVAIPNFVFRIVELREGHCIIGMKSQAMIPLISFDAIANVYLTLLFLIPLSKLYTFKNMARTPANRRLRIVAVRTFVGAFSDGSNLTVLTALNGEPGWVCLMCCNCDILFSALIIQWVTSRDNAGAMSSTASSSHRAPIPPDCITPSSTRLATPRNYATRSLLTMDDVSAPSSPQTPFSRDCSTDGPGDPTVLGEAIPTARIRHQGEPNIPSAYDRKARRSGDVRFAEYPPPLKPSCGTPTPDNHRVPKPAATGTLVAEPLGDVGSKSSHPLPDP</sequence>
<dbReference type="Proteomes" id="UP000829364">
    <property type="component" value="Chromosome 5"/>
</dbReference>
<organism evidence="3 4">
    <name type="scientific">Purpureocillium takamizusanense</name>
    <dbReference type="NCBI Taxonomy" id="2060973"/>
    <lineage>
        <taxon>Eukaryota</taxon>
        <taxon>Fungi</taxon>
        <taxon>Dikarya</taxon>
        <taxon>Ascomycota</taxon>
        <taxon>Pezizomycotina</taxon>
        <taxon>Sordariomycetes</taxon>
        <taxon>Hypocreomycetidae</taxon>
        <taxon>Hypocreales</taxon>
        <taxon>Ophiocordycipitaceae</taxon>
        <taxon>Purpureocillium</taxon>
    </lineage>
</organism>
<keyword evidence="2" id="KW-1133">Transmembrane helix</keyword>
<dbReference type="EMBL" id="CP086358">
    <property type="protein sequence ID" value="UNI20132.1"/>
    <property type="molecule type" value="Genomic_DNA"/>
</dbReference>
<gene>
    <name evidence="3" type="ORF">JDV02_006250</name>
</gene>
<evidence type="ECO:0000313" key="4">
    <source>
        <dbReference type="Proteomes" id="UP000829364"/>
    </source>
</evidence>
<evidence type="ECO:0000313" key="3">
    <source>
        <dbReference type="EMBL" id="UNI20132.1"/>
    </source>
</evidence>
<dbReference type="PANTHER" id="PTHR38848:SF3">
    <property type="entry name" value="G-PROTEIN COUPLED RECEPTORS FAMILY 3 PROFILE DOMAIN-CONTAINING PROTEIN"/>
    <property type="match status" value="1"/>
</dbReference>
<proteinExistence type="predicted"/>
<keyword evidence="2" id="KW-0472">Membrane</keyword>
<reference evidence="3" key="1">
    <citation type="submission" date="2021-11" db="EMBL/GenBank/DDBJ databases">
        <title>Purpureocillium_takamizusanense_genome.</title>
        <authorList>
            <person name="Nguyen N.-H."/>
        </authorList>
    </citation>
    <scope>NUCLEOTIDE SEQUENCE</scope>
    <source>
        <strain evidence="3">PT3</strain>
    </source>
</reference>
<dbReference type="OrthoDB" id="3210850at2759"/>
<keyword evidence="2" id="KW-0812">Transmembrane</keyword>
<keyword evidence="4" id="KW-1185">Reference proteome</keyword>
<dbReference type="PANTHER" id="PTHR38848">
    <property type="entry name" value="G-PROTEIN COUPLED RECEPTORS FAMILY 3 PROFILE DOMAIN-CONTAINING PROTEIN"/>
    <property type="match status" value="1"/>
</dbReference>
<protein>
    <submittedName>
        <fullName evidence="3">Uncharacterized protein</fullName>
    </submittedName>
</protein>
<feature type="region of interest" description="Disordered" evidence="1">
    <location>
        <begin position="246"/>
        <end position="295"/>
    </location>
</feature>
<dbReference type="AlphaFoldDB" id="A0A9Q8VCT2"/>
<dbReference type="GeneID" id="72068199"/>